<dbReference type="AlphaFoldDB" id="A0A1G1WYZ1"/>
<sequence>MKYRVYTKNYTEQSDTLSQLASKTRCEDLFKIILNVYPNLDLELRNHLEEVSHLPKEKFLVRSFHFQEKYHSPDLEIMLFKDNTEYELYAVGSEEKVVPLLNNTLVKGELLGTANSWAKQGYKCWFIATSDAVGYLVPLDPHHNQNKFVFEAIIGIKV</sequence>
<dbReference type="EMBL" id="MHDB01000005">
    <property type="protein sequence ID" value="OGY32781.1"/>
    <property type="molecule type" value="Genomic_DNA"/>
</dbReference>
<name>A0A1G1WYZ1_9BACT</name>
<organism evidence="1 2">
    <name type="scientific">Candidatus Woykebacteria bacterium RIFCSPLOWO2_01_FULL_43_14</name>
    <dbReference type="NCBI Taxonomy" id="1802605"/>
    <lineage>
        <taxon>Bacteria</taxon>
        <taxon>Candidatus Woykeibacteriota</taxon>
    </lineage>
</organism>
<dbReference type="STRING" id="1802605.A3A61_03235"/>
<evidence type="ECO:0000313" key="1">
    <source>
        <dbReference type="EMBL" id="OGY32781.1"/>
    </source>
</evidence>
<proteinExistence type="predicted"/>
<comment type="caution">
    <text evidence="1">The sequence shown here is derived from an EMBL/GenBank/DDBJ whole genome shotgun (WGS) entry which is preliminary data.</text>
</comment>
<reference evidence="1 2" key="1">
    <citation type="journal article" date="2016" name="Nat. Commun.">
        <title>Thousands of microbial genomes shed light on interconnected biogeochemical processes in an aquifer system.</title>
        <authorList>
            <person name="Anantharaman K."/>
            <person name="Brown C.T."/>
            <person name="Hug L.A."/>
            <person name="Sharon I."/>
            <person name="Castelle C.J."/>
            <person name="Probst A.J."/>
            <person name="Thomas B.C."/>
            <person name="Singh A."/>
            <person name="Wilkins M.J."/>
            <person name="Karaoz U."/>
            <person name="Brodie E.L."/>
            <person name="Williams K.H."/>
            <person name="Hubbard S.S."/>
            <person name="Banfield J.F."/>
        </authorList>
    </citation>
    <scope>NUCLEOTIDE SEQUENCE [LARGE SCALE GENOMIC DNA]</scope>
</reference>
<gene>
    <name evidence="1" type="ORF">A3A61_03235</name>
</gene>
<dbReference type="Proteomes" id="UP000177718">
    <property type="component" value="Unassembled WGS sequence"/>
</dbReference>
<evidence type="ECO:0000313" key="2">
    <source>
        <dbReference type="Proteomes" id="UP000177718"/>
    </source>
</evidence>
<accession>A0A1G1WYZ1</accession>
<protein>
    <submittedName>
        <fullName evidence="1">Uncharacterized protein</fullName>
    </submittedName>
</protein>